<evidence type="ECO:0000313" key="4">
    <source>
        <dbReference type="Proteomes" id="UP000002754"/>
    </source>
</evidence>
<organism evidence="2 4">
    <name type="scientific">Alkalihalobacillus alcalophilus ATCC 27647 = CGMCC 1.3604</name>
    <dbReference type="NCBI Taxonomy" id="1218173"/>
    <lineage>
        <taxon>Bacteria</taxon>
        <taxon>Bacillati</taxon>
        <taxon>Bacillota</taxon>
        <taxon>Bacilli</taxon>
        <taxon>Bacillales</taxon>
        <taxon>Bacillaceae</taxon>
        <taxon>Alkalihalobacillus</taxon>
    </lineage>
</organism>
<proteinExistence type="predicted"/>
<reference evidence="3 5" key="2">
    <citation type="submission" date="2014-01" db="EMBL/GenBank/DDBJ databases">
        <title>Draft genome sequencing of Bacillus alcalophilus CGMCC 1.3604.</title>
        <authorList>
            <person name="Yang J."/>
            <person name="Diao L."/>
            <person name="Yang S."/>
        </authorList>
    </citation>
    <scope>NUCLEOTIDE SEQUENCE [LARGE SCALE GENOMIC DNA]</scope>
    <source>
        <strain evidence="3 5">CGMCC 1.3604</strain>
    </source>
</reference>
<dbReference type="Proteomes" id="UP000297014">
    <property type="component" value="Unassembled WGS sequence"/>
</dbReference>
<dbReference type="STRING" id="1218173.BALCAV_0206020"/>
<keyword evidence="1" id="KW-0472">Membrane</keyword>
<gene>
    <name evidence="3" type="ORF">AJ85_06275</name>
    <name evidence="2" type="ORF">BALCAV_0206020</name>
</gene>
<keyword evidence="1" id="KW-1133">Transmembrane helix</keyword>
<dbReference type="Proteomes" id="UP000002754">
    <property type="component" value="Unassembled WGS sequence"/>
</dbReference>
<protein>
    <submittedName>
        <fullName evidence="2">Uncharacterized protein</fullName>
    </submittedName>
</protein>
<evidence type="ECO:0000313" key="3">
    <source>
        <dbReference type="EMBL" id="THG91199.1"/>
    </source>
</evidence>
<name>A0A094WQ93_ALKAL</name>
<evidence type="ECO:0000256" key="1">
    <source>
        <dbReference type="SAM" id="Phobius"/>
    </source>
</evidence>
<accession>A0A094WQ93</accession>
<keyword evidence="4" id="KW-1185">Reference proteome</keyword>
<keyword evidence="1" id="KW-0812">Transmembrane</keyword>
<evidence type="ECO:0000313" key="2">
    <source>
        <dbReference type="EMBL" id="KGA98193.1"/>
    </source>
</evidence>
<sequence>MNRKKQITVISFLLVLILGIGSYTIYSNTKRVEDNLNLSFANNYISYVINEEDKTMKFNLFGLLDTSSTNDEILQKINSLSLNNSEMIIMDFEVDSGIIYKGHQIVNFIIEIEFKSLDTLSADTLFINYSDNKEEAFEIGEITLANSSQFQTEDSIDITEAHTIGYPSPSLEITLDNQGDNEIKIINVYDLNKTINSSINEFYIKSNDSNQLIVDEFDNTGEDIDFYTVTPIIEYRSGDINNEYVLPGMIYGVLLSDEEKIDMMLN</sequence>
<evidence type="ECO:0000313" key="5">
    <source>
        <dbReference type="Proteomes" id="UP000297014"/>
    </source>
</evidence>
<dbReference type="AlphaFoldDB" id="A0A094WQ93"/>
<dbReference type="EMBL" id="ALPT02000014">
    <property type="protein sequence ID" value="KGA98193.1"/>
    <property type="molecule type" value="Genomic_DNA"/>
</dbReference>
<feature type="transmembrane region" description="Helical" evidence="1">
    <location>
        <begin position="7"/>
        <end position="26"/>
    </location>
</feature>
<dbReference type="EMBL" id="JALP01000084">
    <property type="protein sequence ID" value="THG91199.1"/>
    <property type="molecule type" value="Genomic_DNA"/>
</dbReference>
<dbReference type="eggNOG" id="ENOG5030E0T">
    <property type="taxonomic scope" value="Bacteria"/>
</dbReference>
<reference evidence="2 4" key="1">
    <citation type="journal article" date="2014" name="Genome Announc.">
        <title>Draft Genome Sequence of Bacillus alcalophilus AV1934, a Classic Alkaliphile Isolated from Human Feces in 1934.</title>
        <authorList>
            <person name="Attie O."/>
            <person name="Jayaprakash A."/>
            <person name="Shah H."/>
            <person name="Paulsen I.T."/>
            <person name="Morino M."/>
            <person name="Takahashi Y."/>
            <person name="Narumi I."/>
            <person name="Sachidanandam R."/>
            <person name="Satoh K."/>
            <person name="Ito M."/>
            <person name="Krulwich T.A."/>
        </authorList>
    </citation>
    <scope>NUCLEOTIDE SEQUENCE [LARGE SCALE GENOMIC DNA]</scope>
    <source>
        <strain evidence="2 4">AV1934</strain>
    </source>
</reference>
<dbReference type="OrthoDB" id="2831350at2"/>
<comment type="caution">
    <text evidence="2">The sequence shown here is derived from an EMBL/GenBank/DDBJ whole genome shotgun (WGS) entry which is preliminary data.</text>
</comment>
<dbReference type="RefSeq" id="WP_003321061.1">
    <property type="nucleotide sequence ID" value="NZ_ALPT02000014.1"/>
</dbReference>